<evidence type="ECO:0000313" key="1">
    <source>
        <dbReference type="EMBL" id="KAE9347033.1"/>
    </source>
</evidence>
<dbReference type="AlphaFoldDB" id="A0A6G0S1E8"/>
<protein>
    <submittedName>
        <fullName evidence="1">Uncharacterized protein</fullName>
    </submittedName>
</protein>
<name>A0A6G0S1E8_9STRA</name>
<organism evidence="1 2">
    <name type="scientific">Phytophthora fragariae</name>
    <dbReference type="NCBI Taxonomy" id="53985"/>
    <lineage>
        <taxon>Eukaryota</taxon>
        <taxon>Sar</taxon>
        <taxon>Stramenopiles</taxon>
        <taxon>Oomycota</taxon>
        <taxon>Peronosporomycetes</taxon>
        <taxon>Peronosporales</taxon>
        <taxon>Peronosporaceae</taxon>
        <taxon>Phytophthora</taxon>
    </lineage>
</organism>
<evidence type="ECO:0000313" key="2">
    <source>
        <dbReference type="Proteomes" id="UP000486351"/>
    </source>
</evidence>
<reference evidence="1 2" key="1">
    <citation type="submission" date="2018-09" db="EMBL/GenBank/DDBJ databases">
        <title>Genomic investigation of the strawberry pathogen Phytophthora fragariae indicates pathogenicity is determined by transcriptional variation in three key races.</title>
        <authorList>
            <person name="Adams T.M."/>
            <person name="Armitage A.D."/>
            <person name="Sobczyk M.K."/>
            <person name="Bates H.J."/>
            <person name="Dunwell J.M."/>
            <person name="Nellist C.F."/>
            <person name="Harrison R.J."/>
        </authorList>
    </citation>
    <scope>NUCLEOTIDE SEQUENCE [LARGE SCALE GENOMIC DNA]</scope>
    <source>
        <strain evidence="1 2">NOV-77</strain>
    </source>
</reference>
<accession>A0A6G0S1E8</accession>
<comment type="caution">
    <text evidence="1">The sequence shown here is derived from an EMBL/GenBank/DDBJ whole genome shotgun (WGS) entry which is preliminary data.</text>
</comment>
<dbReference type="Proteomes" id="UP000486351">
    <property type="component" value="Unassembled WGS sequence"/>
</dbReference>
<proteinExistence type="predicted"/>
<gene>
    <name evidence="1" type="ORF">PF008_g7989</name>
</gene>
<sequence length="100" mass="10774">MTKNSLLASALCTVIGLHGGIPAELLRVESTLACFGRKPICFRRKMGGAFPSRRIMLMILRSRALISAGAAIHSSWPTPPYPGATCLCRCRSIYSCMATS</sequence>
<dbReference type="EMBL" id="QXFY01000350">
    <property type="protein sequence ID" value="KAE9347033.1"/>
    <property type="molecule type" value="Genomic_DNA"/>
</dbReference>